<name>A0ABX0TTX8_9SPHN</name>
<dbReference type="InterPro" id="IPR011048">
    <property type="entry name" value="Haem_d1_sf"/>
</dbReference>
<dbReference type="Gene3D" id="2.130.10.10">
    <property type="entry name" value="YVTN repeat-like/Quinoprotein amine dehydrogenase"/>
    <property type="match status" value="2"/>
</dbReference>
<dbReference type="SUPFAM" id="SSF51004">
    <property type="entry name" value="C-terminal (heme d1) domain of cytochrome cd1-nitrite reductase"/>
    <property type="match status" value="1"/>
</dbReference>
<dbReference type="PANTHER" id="PTHR47197">
    <property type="entry name" value="PROTEIN NIRF"/>
    <property type="match status" value="1"/>
</dbReference>
<evidence type="ECO:0000313" key="3">
    <source>
        <dbReference type="Proteomes" id="UP000727456"/>
    </source>
</evidence>
<dbReference type="Pfam" id="PF16819">
    <property type="entry name" value="DUF5074"/>
    <property type="match status" value="1"/>
</dbReference>
<dbReference type="InterPro" id="IPR015943">
    <property type="entry name" value="WD40/YVTN_repeat-like_dom_sf"/>
</dbReference>
<dbReference type="RefSeq" id="WP_167073322.1">
    <property type="nucleotide sequence ID" value="NZ_JAAOZC010000004.1"/>
</dbReference>
<comment type="caution">
    <text evidence="2">The sequence shown here is derived from an EMBL/GenBank/DDBJ whole genome shotgun (WGS) entry which is preliminary data.</text>
</comment>
<evidence type="ECO:0000256" key="1">
    <source>
        <dbReference type="SAM" id="SignalP"/>
    </source>
</evidence>
<reference evidence="2 3" key="1">
    <citation type="submission" date="2020-03" db="EMBL/GenBank/DDBJ databases">
        <title>Genomic Encyclopedia of Type Strains, Phase III (KMG-III): the genomes of soil and plant-associated and newly described type strains.</title>
        <authorList>
            <person name="Whitman W."/>
        </authorList>
    </citation>
    <scope>NUCLEOTIDE SEQUENCE [LARGE SCALE GENOMIC DNA]</scope>
    <source>
        <strain evidence="2 3">CECT 8804</strain>
    </source>
</reference>
<dbReference type="Proteomes" id="UP000727456">
    <property type="component" value="Unassembled WGS sequence"/>
</dbReference>
<dbReference type="EMBL" id="JAAOZC010000004">
    <property type="protein sequence ID" value="NIJ08508.1"/>
    <property type="molecule type" value="Genomic_DNA"/>
</dbReference>
<dbReference type="InterPro" id="IPR051200">
    <property type="entry name" value="Host-pathogen_enzymatic-act"/>
</dbReference>
<dbReference type="InterPro" id="IPR031815">
    <property type="entry name" value="DUF5074"/>
</dbReference>
<sequence>MRMLAGRSLALAALMMCVAPAAAAPAYRLVKTVPLGSPDRWDYAVADAATGRVYIAHGDRLAVLDAKSATVIGNVEGIEGGTHGTAISASNGRGYTDDGRNGQVVAFDLKSLKAIKLIPADQDADGIAADPATGHIFVIEGDPAAITVIDPTTNSAIATIKTGEKMEYAVAGEPGVIYVAGEAKRDLLKIDTRTNRVVQQWPTPDCTSPHGLAYDGVTKRLFMGCINAKLMVVNAASGQVLTELAIGRGSDAIAFDPKRKRIFSSNGGDGTVTIYQQSSDDHYELLDPLPTAVSGRTMAVDAATGRLFVVAADTQPNPTPGGRSRVVPGTARVLVFDAINTAR</sequence>
<proteinExistence type="predicted"/>
<gene>
    <name evidence="2" type="ORF">FHS31_002125</name>
</gene>
<organism evidence="2 3">
    <name type="scientific">Sphingomonas vulcanisoli</name>
    <dbReference type="NCBI Taxonomy" id="1658060"/>
    <lineage>
        <taxon>Bacteria</taxon>
        <taxon>Pseudomonadati</taxon>
        <taxon>Pseudomonadota</taxon>
        <taxon>Alphaproteobacteria</taxon>
        <taxon>Sphingomonadales</taxon>
        <taxon>Sphingomonadaceae</taxon>
        <taxon>Sphingomonas</taxon>
    </lineage>
</organism>
<protein>
    <submittedName>
        <fullName evidence="2">YVTN family beta-propeller protein</fullName>
    </submittedName>
</protein>
<evidence type="ECO:0000313" key="2">
    <source>
        <dbReference type="EMBL" id="NIJ08508.1"/>
    </source>
</evidence>
<feature type="signal peptide" evidence="1">
    <location>
        <begin position="1"/>
        <end position="23"/>
    </location>
</feature>
<accession>A0ABX0TTX8</accession>
<keyword evidence="3" id="KW-1185">Reference proteome</keyword>
<feature type="chain" id="PRO_5047307985" evidence="1">
    <location>
        <begin position="24"/>
        <end position="343"/>
    </location>
</feature>
<dbReference type="PANTHER" id="PTHR47197:SF3">
    <property type="entry name" value="DIHYDRO-HEME D1 DEHYDROGENASE"/>
    <property type="match status" value="1"/>
</dbReference>
<keyword evidence="1" id="KW-0732">Signal</keyword>